<sequence>MFISFIPFGPGADLIGIVQPVLGLALSSGAVLHMPNPQREKGADLRREEHDVRSAAEMRAAMRELGTAPITLAVVRSNMNW</sequence>
<dbReference type="EMBL" id="RKMK01000077">
    <property type="protein sequence ID" value="RXG84276.1"/>
    <property type="molecule type" value="Genomic_DNA"/>
</dbReference>
<name>A0A4Q0Q7L3_9BRAD</name>
<accession>A0A4Q0Q7L3</accession>
<dbReference type="Proteomes" id="UP000290174">
    <property type="component" value="Unassembled WGS sequence"/>
</dbReference>
<organism evidence="1 2">
    <name type="scientific">Bradyrhizobium zhanjiangense</name>
    <dbReference type="NCBI Taxonomy" id="1325107"/>
    <lineage>
        <taxon>Bacteria</taxon>
        <taxon>Pseudomonadati</taxon>
        <taxon>Pseudomonadota</taxon>
        <taxon>Alphaproteobacteria</taxon>
        <taxon>Hyphomicrobiales</taxon>
        <taxon>Nitrobacteraceae</taxon>
        <taxon>Bradyrhizobium</taxon>
    </lineage>
</organism>
<evidence type="ECO:0000313" key="2">
    <source>
        <dbReference type="Proteomes" id="UP000290174"/>
    </source>
</evidence>
<proteinExistence type="predicted"/>
<reference evidence="1 2" key="1">
    <citation type="submission" date="2018-11" db="EMBL/GenBank/DDBJ databases">
        <title>Bradyrhizobium sp. nov., isolated from effective nodules of peanut in China.</title>
        <authorList>
            <person name="Li Y."/>
        </authorList>
    </citation>
    <scope>NUCLEOTIDE SEQUENCE [LARGE SCALE GENOMIC DNA]</scope>
    <source>
        <strain evidence="1 2">CCBAU 51770</strain>
    </source>
</reference>
<protein>
    <submittedName>
        <fullName evidence="1">Uncharacterized protein</fullName>
    </submittedName>
</protein>
<evidence type="ECO:0000313" key="1">
    <source>
        <dbReference type="EMBL" id="RXG84276.1"/>
    </source>
</evidence>
<dbReference type="AlphaFoldDB" id="A0A4Q0Q7L3"/>
<comment type="caution">
    <text evidence="1">The sequence shown here is derived from an EMBL/GenBank/DDBJ whole genome shotgun (WGS) entry which is preliminary data.</text>
</comment>
<gene>
    <name evidence="1" type="ORF">EAS61_39570</name>
</gene>